<dbReference type="AlphaFoldDB" id="A0A0C5W524"/>
<dbReference type="HOGENOM" id="CLU_092445_0_0_6"/>
<proteinExistence type="predicted"/>
<gene>
    <name evidence="2" type="ORF">H744_1c1583</name>
</gene>
<sequence>MTLNSKKLFILTMTSLFSFSSIASQSSEALQDMSDPMAVFSQFGAGYGDKGINLMFGHAYDTGIANKKAMHIFEAKGIGGEALGWRDDNNNSVSELRYRHFEASTVTGTGTNIDLHYNLDSGVGTGTYGIIQALPKAGRFQAYPMLAVGATIIDLNKTDHRLDTENGTIGGHHLLGFYGLAGMYSRYSVTDNIWLNYNPMSLFGATGELSGESLLLHEAAISYQLTTRANIRYFANWSDDIRYANGDHRLMFTYQV</sequence>
<feature type="chain" id="PRO_5002183826" evidence="1">
    <location>
        <begin position="24"/>
        <end position="256"/>
    </location>
</feature>
<reference evidence="2 3" key="1">
    <citation type="submission" date="2013-05" db="EMBL/GenBank/DDBJ databases">
        <title>Complete genome sequence of the lipase-producing bacterium Photobacterium gaetbulicola Gung47.</title>
        <authorList>
            <person name="Kim Y.-O."/>
        </authorList>
    </citation>
    <scope>NUCLEOTIDE SEQUENCE [LARGE SCALE GENOMIC DNA]</scope>
    <source>
        <strain evidence="2 3">Gung47</strain>
    </source>
</reference>
<keyword evidence="1" id="KW-0732">Signal</keyword>
<dbReference type="OrthoDB" id="9901009at2"/>
<evidence type="ECO:0000256" key="1">
    <source>
        <dbReference type="SAM" id="SignalP"/>
    </source>
</evidence>
<dbReference type="KEGG" id="pgb:H744_1c1583"/>
<evidence type="ECO:0000313" key="2">
    <source>
        <dbReference type="EMBL" id="AJR06601.1"/>
    </source>
</evidence>
<accession>A0A0C5W524</accession>
<name>A0A0C5W524_9GAMM</name>
<keyword evidence="3" id="KW-1185">Reference proteome</keyword>
<dbReference type="PATRIC" id="fig|658445.3.peg.1712"/>
<feature type="signal peptide" evidence="1">
    <location>
        <begin position="1"/>
        <end position="23"/>
    </location>
</feature>
<dbReference type="Proteomes" id="UP000032303">
    <property type="component" value="Chromosome 1"/>
</dbReference>
<evidence type="ECO:0000313" key="3">
    <source>
        <dbReference type="Proteomes" id="UP000032303"/>
    </source>
</evidence>
<dbReference type="EMBL" id="CP005973">
    <property type="protein sequence ID" value="AJR06601.1"/>
    <property type="molecule type" value="Genomic_DNA"/>
</dbReference>
<organism evidence="2 3">
    <name type="scientific">Photobacterium gaetbulicola Gung47</name>
    <dbReference type="NCBI Taxonomy" id="658445"/>
    <lineage>
        <taxon>Bacteria</taxon>
        <taxon>Pseudomonadati</taxon>
        <taxon>Pseudomonadota</taxon>
        <taxon>Gammaproteobacteria</taxon>
        <taxon>Vibrionales</taxon>
        <taxon>Vibrionaceae</taxon>
        <taxon>Photobacterium</taxon>
    </lineage>
</organism>
<protein>
    <submittedName>
        <fullName evidence="2">Uncharacterized protein</fullName>
    </submittedName>
</protein>